<evidence type="ECO:0000313" key="13">
    <source>
        <dbReference type="Proteomes" id="UP000092124"/>
    </source>
</evidence>
<comment type="caution">
    <text evidence="12">The sequence shown here is derived from an EMBL/GenBank/DDBJ whole genome shotgun (WGS) entry which is preliminary data.</text>
</comment>
<evidence type="ECO:0000256" key="7">
    <source>
        <dbReference type="ARBA" id="ARBA00023040"/>
    </source>
</evidence>
<dbReference type="PANTHER" id="PTHR24062">
    <property type="entry name" value="VOMERONASAL TYPE-1 RECEPTOR"/>
    <property type="match status" value="1"/>
</dbReference>
<feature type="transmembrane region" description="Helical" evidence="11">
    <location>
        <begin position="142"/>
        <end position="162"/>
    </location>
</feature>
<gene>
    <name evidence="12" type="ORF">A6R68_09847</name>
</gene>
<dbReference type="InterPro" id="IPR004072">
    <property type="entry name" value="Vmron_rcpt_1"/>
</dbReference>
<proteinExistence type="inferred from homology"/>
<comment type="similarity">
    <text evidence="2 11">Belongs to the G-protein coupled receptor 1 family.</text>
</comment>
<dbReference type="OrthoDB" id="9606139at2759"/>
<reference evidence="12 13" key="1">
    <citation type="submission" date="2016-06" db="EMBL/GenBank/DDBJ databases">
        <title>The Draft Genome Sequence and Annotation of the Desert Woodrat Neotoma lepida.</title>
        <authorList>
            <person name="Campbell M."/>
            <person name="Oakeson K.F."/>
            <person name="Yandell M."/>
            <person name="Halpert J.R."/>
            <person name="Dearing D."/>
        </authorList>
    </citation>
    <scope>NUCLEOTIDE SEQUENCE [LARGE SCALE GENOMIC DNA]</scope>
    <source>
        <strain evidence="12">417</strain>
        <tissue evidence="12">Liver</tissue>
    </source>
</reference>
<comment type="subcellular location">
    <subcellularLocation>
        <location evidence="1 11">Cell membrane</location>
        <topology evidence="1 11">Multi-pass membrane protein</topology>
    </subcellularLocation>
</comment>
<keyword evidence="6 11" id="KW-1133">Transmembrane helix</keyword>
<dbReference type="GO" id="GO:0019236">
    <property type="term" value="P:response to pheromone"/>
    <property type="evidence" value="ECO:0007669"/>
    <property type="project" value="UniProtKB-KW"/>
</dbReference>
<keyword evidence="3 11" id="KW-1003">Cell membrane</keyword>
<evidence type="ECO:0000256" key="11">
    <source>
        <dbReference type="RuleBase" id="RU364061"/>
    </source>
</evidence>
<name>A0A1A6FYN9_NEOLE</name>
<organism evidence="12 13">
    <name type="scientific">Neotoma lepida</name>
    <name type="common">Desert woodrat</name>
    <dbReference type="NCBI Taxonomy" id="56216"/>
    <lineage>
        <taxon>Eukaryota</taxon>
        <taxon>Metazoa</taxon>
        <taxon>Chordata</taxon>
        <taxon>Craniata</taxon>
        <taxon>Vertebrata</taxon>
        <taxon>Euteleostomi</taxon>
        <taxon>Mammalia</taxon>
        <taxon>Eutheria</taxon>
        <taxon>Euarchontoglires</taxon>
        <taxon>Glires</taxon>
        <taxon>Rodentia</taxon>
        <taxon>Myomorpha</taxon>
        <taxon>Muroidea</taxon>
        <taxon>Cricetidae</taxon>
        <taxon>Neotominae</taxon>
        <taxon>Neotoma</taxon>
    </lineage>
</organism>
<evidence type="ECO:0000256" key="10">
    <source>
        <dbReference type="ARBA" id="ARBA00023224"/>
    </source>
</evidence>
<evidence type="ECO:0000256" key="2">
    <source>
        <dbReference type="ARBA" id="ARBA00010663"/>
    </source>
</evidence>
<sequence length="238" mass="26647">MASFGLKGFLDDFGCKGLFYLHTMCRSVSIGSTSFLSVYQAITISPQESRTSDILYTTFLSVPDFLFVGIMHWASSYMVFILHRHKQWKQHMPRAKVSSRSSPDSRVTKTIRILVSLYACFHRLSCIFIVCLIISIHHSLVLLEVSALLAGYFPTVSPFLFLRHKSSVSRLIAGSNTMTASEVGIGVIFLSQTMVGVLDISYILHHDLLLNFSGCTLTPKDWILMNLTIANVLNVLCK</sequence>
<dbReference type="EMBL" id="LZPO01109168">
    <property type="protein sequence ID" value="OBS59026.1"/>
    <property type="molecule type" value="Genomic_DNA"/>
</dbReference>
<dbReference type="STRING" id="56216.A0A1A6FYN9"/>
<dbReference type="GO" id="GO:0005886">
    <property type="term" value="C:plasma membrane"/>
    <property type="evidence" value="ECO:0007669"/>
    <property type="project" value="UniProtKB-SubCell"/>
</dbReference>
<keyword evidence="13" id="KW-1185">Reference proteome</keyword>
<accession>A0A1A6FYN9</accession>
<dbReference type="Proteomes" id="UP000092124">
    <property type="component" value="Unassembled WGS sequence"/>
</dbReference>
<evidence type="ECO:0000313" key="12">
    <source>
        <dbReference type="EMBL" id="OBS59026.1"/>
    </source>
</evidence>
<feature type="transmembrane region" description="Helical" evidence="11">
    <location>
        <begin position="113"/>
        <end position="136"/>
    </location>
</feature>
<dbReference type="GO" id="GO:0016503">
    <property type="term" value="F:pheromone receptor activity"/>
    <property type="evidence" value="ECO:0007669"/>
    <property type="project" value="InterPro"/>
</dbReference>
<feature type="transmembrane region" description="Helical" evidence="11">
    <location>
        <begin position="65"/>
        <end position="82"/>
    </location>
</feature>
<keyword evidence="9 11" id="KW-0675">Receptor</keyword>
<keyword evidence="4 11" id="KW-0589">Pheromone response</keyword>
<evidence type="ECO:0000256" key="3">
    <source>
        <dbReference type="ARBA" id="ARBA00022475"/>
    </source>
</evidence>
<comment type="caution">
    <text evidence="11">Lacks conserved residue(s) required for the propagation of feature annotation.</text>
</comment>
<evidence type="ECO:0000256" key="5">
    <source>
        <dbReference type="ARBA" id="ARBA00022692"/>
    </source>
</evidence>
<evidence type="ECO:0000256" key="8">
    <source>
        <dbReference type="ARBA" id="ARBA00023136"/>
    </source>
</evidence>
<keyword evidence="5 11" id="KW-0812">Transmembrane</keyword>
<keyword evidence="8 11" id="KW-0472">Membrane</keyword>
<dbReference type="AlphaFoldDB" id="A0A1A6FYN9"/>
<dbReference type="Pfam" id="PF03402">
    <property type="entry name" value="V1R"/>
    <property type="match status" value="1"/>
</dbReference>
<evidence type="ECO:0000256" key="1">
    <source>
        <dbReference type="ARBA" id="ARBA00004651"/>
    </source>
</evidence>
<evidence type="ECO:0000256" key="9">
    <source>
        <dbReference type="ARBA" id="ARBA00023170"/>
    </source>
</evidence>
<evidence type="ECO:0000256" key="6">
    <source>
        <dbReference type="ARBA" id="ARBA00022989"/>
    </source>
</evidence>
<dbReference type="SUPFAM" id="SSF81321">
    <property type="entry name" value="Family A G protein-coupled receptor-like"/>
    <property type="match status" value="1"/>
</dbReference>
<feature type="transmembrane region" description="Helical" evidence="11">
    <location>
        <begin position="183"/>
        <end position="204"/>
    </location>
</feature>
<protein>
    <recommendedName>
        <fullName evidence="11">Vomeronasal type-1 receptor</fullName>
    </recommendedName>
</protein>
<keyword evidence="7 11" id="KW-0297">G-protein coupled receptor</keyword>
<evidence type="ECO:0000256" key="4">
    <source>
        <dbReference type="ARBA" id="ARBA00022507"/>
    </source>
</evidence>
<keyword evidence="10 11" id="KW-0807">Transducer</keyword>